<evidence type="ECO:0000259" key="12">
    <source>
        <dbReference type="Pfam" id="PF22618"/>
    </source>
</evidence>
<evidence type="ECO:0000256" key="7">
    <source>
        <dbReference type="ARBA" id="ARBA00023136"/>
    </source>
</evidence>
<dbReference type="PANTHER" id="PTHR37461">
    <property type="entry name" value="ANTI-SIGMA-K FACTOR RSKA"/>
    <property type="match status" value="1"/>
</dbReference>
<dbReference type="GO" id="GO:0006417">
    <property type="term" value="P:regulation of translation"/>
    <property type="evidence" value="ECO:0007669"/>
    <property type="project" value="TreeGrafter"/>
</dbReference>
<name>A0A8J3Y458_9ACTN</name>
<dbReference type="InterPro" id="IPR041916">
    <property type="entry name" value="Anti_sigma_zinc_sf"/>
</dbReference>
<accession>A0A8J3Y458</accession>
<dbReference type="Pfam" id="PF10099">
    <property type="entry name" value="RskA_C"/>
    <property type="match status" value="1"/>
</dbReference>
<evidence type="ECO:0000256" key="2">
    <source>
        <dbReference type="ARBA" id="ARBA00004236"/>
    </source>
</evidence>
<dbReference type="InterPro" id="IPR018764">
    <property type="entry name" value="RskA_C"/>
</dbReference>
<evidence type="ECO:0000256" key="6">
    <source>
        <dbReference type="ARBA" id="ARBA00023015"/>
    </source>
</evidence>
<reference evidence="13" key="1">
    <citation type="submission" date="2021-01" db="EMBL/GenBank/DDBJ databases">
        <title>Whole genome shotgun sequence of Spirilliplanes yamanashiensis NBRC 15828.</title>
        <authorList>
            <person name="Komaki H."/>
            <person name="Tamura T."/>
        </authorList>
    </citation>
    <scope>NUCLEOTIDE SEQUENCE</scope>
    <source>
        <strain evidence="13">NBRC 15828</strain>
    </source>
</reference>
<evidence type="ECO:0000313" key="14">
    <source>
        <dbReference type="Proteomes" id="UP000652013"/>
    </source>
</evidence>
<dbReference type="GO" id="GO:0016989">
    <property type="term" value="F:sigma factor antagonist activity"/>
    <property type="evidence" value="ECO:0007669"/>
    <property type="project" value="TreeGrafter"/>
</dbReference>
<dbReference type="AlphaFoldDB" id="A0A8J3Y458"/>
<comment type="caution">
    <text evidence="13">The sequence shown here is derived from an EMBL/GenBank/DDBJ whole genome shotgun (WGS) entry which is preliminary data.</text>
</comment>
<organism evidence="13 14">
    <name type="scientific">Spirilliplanes yamanashiensis</name>
    <dbReference type="NCBI Taxonomy" id="42233"/>
    <lineage>
        <taxon>Bacteria</taxon>
        <taxon>Bacillati</taxon>
        <taxon>Actinomycetota</taxon>
        <taxon>Actinomycetes</taxon>
        <taxon>Micromonosporales</taxon>
        <taxon>Micromonosporaceae</taxon>
        <taxon>Spirilliplanes</taxon>
    </lineage>
</organism>
<dbReference type="InterPro" id="IPR051474">
    <property type="entry name" value="Anti-sigma-K/W_factor"/>
</dbReference>
<evidence type="ECO:0000256" key="8">
    <source>
        <dbReference type="ARBA" id="ARBA00023163"/>
    </source>
</evidence>
<keyword evidence="6" id="KW-0805">Transcription regulation</keyword>
<evidence type="ECO:0000256" key="9">
    <source>
        <dbReference type="ARBA" id="ARBA00029829"/>
    </source>
</evidence>
<keyword evidence="5" id="KW-1133">Transmembrane helix</keyword>
<feature type="domain" description="Anti-sigma K factor RskA C-terminal" evidence="11">
    <location>
        <begin position="99"/>
        <end position="240"/>
    </location>
</feature>
<dbReference type="Proteomes" id="UP000652013">
    <property type="component" value="Unassembled WGS sequence"/>
</dbReference>
<dbReference type="RefSeq" id="WP_203936493.1">
    <property type="nucleotide sequence ID" value="NZ_BAAAGJ010000005.1"/>
</dbReference>
<keyword evidence="7" id="KW-0472">Membrane</keyword>
<gene>
    <name evidence="13" type="ORF">Sya03_05110</name>
</gene>
<keyword evidence="3" id="KW-1003">Cell membrane</keyword>
<evidence type="ECO:0000256" key="4">
    <source>
        <dbReference type="ARBA" id="ARBA00022692"/>
    </source>
</evidence>
<protein>
    <recommendedName>
        <fullName evidence="10">Regulator of SigK</fullName>
    </recommendedName>
    <alternativeName>
        <fullName evidence="9">Sigma-K anti-sigma factor RskA</fullName>
    </alternativeName>
</protein>
<dbReference type="PANTHER" id="PTHR37461:SF1">
    <property type="entry name" value="ANTI-SIGMA-K FACTOR RSKA"/>
    <property type="match status" value="1"/>
</dbReference>
<dbReference type="Pfam" id="PF22618">
    <property type="entry name" value="RskA_N"/>
    <property type="match status" value="1"/>
</dbReference>
<keyword evidence="14" id="KW-1185">Reference proteome</keyword>
<sequence length="249" mass="25818">MTTAADIHALAGAYALDAVDDIERASFDRHLADCDSCATEVAELREAAARLADPTWSVPPPRLRDDVMDRIARTRQVGPAVPKPGPDPVVAVSRWRRFAAGAAAASIFAVGTAAATWAIQEQRVRDERAVAAAARAEASRIQAILAAPDAQTRTVRMSDGGRVTMTMSPTHNAGVLTVSAAAAPASDHAFQLWLIRDEKALPGTVLPAGQAASTVVVEGLAGNAGIGVTEEVATGSQTPSEVLAKLSLV</sequence>
<evidence type="ECO:0000256" key="1">
    <source>
        <dbReference type="ARBA" id="ARBA00004167"/>
    </source>
</evidence>
<dbReference type="GO" id="GO:0005886">
    <property type="term" value="C:plasma membrane"/>
    <property type="evidence" value="ECO:0007669"/>
    <property type="project" value="UniProtKB-SubCell"/>
</dbReference>
<comment type="subcellular location">
    <subcellularLocation>
        <location evidence="2">Cell membrane</location>
    </subcellularLocation>
    <subcellularLocation>
        <location evidence="1">Membrane</location>
        <topology evidence="1">Single-pass membrane protein</topology>
    </subcellularLocation>
</comment>
<dbReference type="EMBL" id="BOOY01000003">
    <property type="protein sequence ID" value="GIJ01159.1"/>
    <property type="molecule type" value="Genomic_DNA"/>
</dbReference>
<evidence type="ECO:0000256" key="5">
    <source>
        <dbReference type="ARBA" id="ARBA00022989"/>
    </source>
</evidence>
<evidence type="ECO:0000256" key="10">
    <source>
        <dbReference type="ARBA" id="ARBA00030803"/>
    </source>
</evidence>
<evidence type="ECO:0000256" key="3">
    <source>
        <dbReference type="ARBA" id="ARBA00022475"/>
    </source>
</evidence>
<keyword evidence="8" id="KW-0804">Transcription</keyword>
<dbReference type="Gene3D" id="1.10.10.1320">
    <property type="entry name" value="Anti-sigma factor, zinc-finger domain"/>
    <property type="match status" value="1"/>
</dbReference>
<proteinExistence type="predicted"/>
<feature type="domain" description="Anti-sigma-K factor RskA N-terminal" evidence="12">
    <location>
        <begin position="8"/>
        <end position="49"/>
    </location>
</feature>
<evidence type="ECO:0000259" key="11">
    <source>
        <dbReference type="Pfam" id="PF10099"/>
    </source>
</evidence>
<dbReference type="InterPro" id="IPR053877">
    <property type="entry name" value="RskA_N"/>
</dbReference>
<keyword evidence="4" id="KW-0812">Transmembrane</keyword>
<evidence type="ECO:0000313" key="13">
    <source>
        <dbReference type="EMBL" id="GIJ01159.1"/>
    </source>
</evidence>